<evidence type="ECO:0000256" key="2">
    <source>
        <dbReference type="ARBA" id="ARBA00023012"/>
    </source>
</evidence>
<dbReference type="InterPro" id="IPR001789">
    <property type="entry name" value="Sig_transdc_resp-reg_receiver"/>
</dbReference>
<feature type="non-terminal residue" evidence="5">
    <location>
        <position position="1"/>
    </location>
</feature>
<keyword evidence="1 3" id="KW-0597">Phosphoprotein</keyword>
<dbReference type="RefSeq" id="WP_194664325.1">
    <property type="nucleotide sequence ID" value="NZ_RDPI01000193.1"/>
</dbReference>
<keyword evidence="2" id="KW-0902">Two-component regulatory system</keyword>
<dbReference type="InterPro" id="IPR011006">
    <property type="entry name" value="CheY-like_superfamily"/>
</dbReference>
<evidence type="ECO:0000259" key="4">
    <source>
        <dbReference type="PROSITE" id="PS50110"/>
    </source>
</evidence>
<dbReference type="PANTHER" id="PTHR45339">
    <property type="entry name" value="HYBRID SIGNAL TRANSDUCTION HISTIDINE KINASE J"/>
    <property type="match status" value="1"/>
</dbReference>
<comment type="caution">
    <text evidence="5">The sequence shown here is derived from an EMBL/GenBank/DDBJ whole genome shotgun (WGS) entry which is preliminary data.</text>
</comment>
<accession>A0ABR9ZBR3</accession>
<sequence length="161" mass="17938">VGENSKLVDALIVKPVNPSNLLDAIMDSYGIEQLRQSHEYLDHDTRPTFIGQKVLLVEDNEVNQEVAFGLLESTQLSIVLANNGQEALTKLQQEAFDLVLMDMQMPIMDGISATKEIRQHEEWKTLPIVAMTANAMSSDVEHCLNAGMNDHVAKPIDVQRL</sequence>
<reference evidence="5 6" key="1">
    <citation type="journal article" date="2021" name="PeerJ">
        <title>Analysis of 44 Vibrio anguillarum genomes reveals high genetic diversity.</title>
        <authorList>
            <person name="Hansen M.J."/>
            <person name="Dalsgaard I."/>
        </authorList>
    </citation>
    <scope>NUCLEOTIDE SEQUENCE [LARGE SCALE GENOMIC DNA]</scope>
    <source>
        <strain evidence="5 6">040915-1/1B</strain>
    </source>
</reference>
<dbReference type="SUPFAM" id="SSF52172">
    <property type="entry name" value="CheY-like"/>
    <property type="match status" value="1"/>
</dbReference>
<keyword evidence="6" id="KW-1185">Reference proteome</keyword>
<dbReference type="PANTHER" id="PTHR45339:SF1">
    <property type="entry name" value="HYBRID SIGNAL TRANSDUCTION HISTIDINE KINASE J"/>
    <property type="match status" value="1"/>
</dbReference>
<feature type="domain" description="Response regulatory" evidence="4">
    <location>
        <begin position="53"/>
        <end position="161"/>
    </location>
</feature>
<dbReference type="EMBL" id="RDPI01000193">
    <property type="protein sequence ID" value="MBF4375531.1"/>
    <property type="molecule type" value="Genomic_DNA"/>
</dbReference>
<dbReference type="PROSITE" id="PS50110">
    <property type="entry name" value="RESPONSE_REGULATORY"/>
    <property type="match status" value="1"/>
</dbReference>
<evidence type="ECO:0000256" key="3">
    <source>
        <dbReference type="PROSITE-ProRule" id="PRU00169"/>
    </source>
</evidence>
<name>A0ABR9ZBR3_VIBAN</name>
<organism evidence="5 6">
    <name type="scientific">Vibrio anguillarum</name>
    <name type="common">Listonella anguillarum</name>
    <dbReference type="NCBI Taxonomy" id="55601"/>
    <lineage>
        <taxon>Bacteria</taxon>
        <taxon>Pseudomonadati</taxon>
        <taxon>Pseudomonadota</taxon>
        <taxon>Gammaproteobacteria</taxon>
        <taxon>Vibrionales</taxon>
        <taxon>Vibrionaceae</taxon>
        <taxon>Vibrio</taxon>
    </lineage>
</organism>
<dbReference type="CDD" id="cd17546">
    <property type="entry name" value="REC_hyHK_CKI1_RcsC-like"/>
    <property type="match status" value="1"/>
</dbReference>
<evidence type="ECO:0000256" key="1">
    <source>
        <dbReference type="ARBA" id="ARBA00022553"/>
    </source>
</evidence>
<dbReference type="Pfam" id="PF00072">
    <property type="entry name" value="Response_reg"/>
    <property type="match status" value="1"/>
</dbReference>
<gene>
    <name evidence="5" type="ORF">EAY46_21245</name>
</gene>
<evidence type="ECO:0000313" key="5">
    <source>
        <dbReference type="EMBL" id="MBF4375531.1"/>
    </source>
</evidence>
<proteinExistence type="predicted"/>
<feature type="non-terminal residue" evidence="5">
    <location>
        <position position="161"/>
    </location>
</feature>
<evidence type="ECO:0000313" key="6">
    <source>
        <dbReference type="Proteomes" id="UP000726136"/>
    </source>
</evidence>
<feature type="modified residue" description="4-aspartylphosphate" evidence="3">
    <location>
        <position position="102"/>
    </location>
</feature>
<dbReference type="Proteomes" id="UP000726136">
    <property type="component" value="Unassembled WGS sequence"/>
</dbReference>
<dbReference type="Gene3D" id="3.40.50.2300">
    <property type="match status" value="1"/>
</dbReference>
<protein>
    <submittedName>
        <fullName evidence="5">Response regulator</fullName>
    </submittedName>
</protein>
<dbReference type="SMART" id="SM00448">
    <property type="entry name" value="REC"/>
    <property type="match status" value="1"/>
</dbReference>